<feature type="compositionally biased region" description="Pro residues" evidence="3">
    <location>
        <begin position="575"/>
        <end position="590"/>
    </location>
</feature>
<dbReference type="CDD" id="cd06170">
    <property type="entry name" value="LuxR_C_like"/>
    <property type="match status" value="1"/>
</dbReference>
<keyword evidence="1" id="KW-0547">Nucleotide-binding</keyword>
<feature type="domain" description="HTH luxR-type" evidence="4">
    <location>
        <begin position="948"/>
        <end position="1010"/>
    </location>
</feature>
<feature type="compositionally biased region" description="Basic and acidic residues" evidence="3">
    <location>
        <begin position="117"/>
        <end position="131"/>
    </location>
</feature>
<gene>
    <name evidence="5" type="ORF">GCM10017581_072810</name>
</gene>
<dbReference type="PANTHER" id="PTHR16305:SF35">
    <property type="entry name" value="TRANSCRIPTIONAL ACTIVATOR DOMAIN"/>
    <property type="match status" value="1"/>
</dbReference>
<feature type="region of interest" description="Disordered" evidence="3">
    <location>
        <begin position="935"/>
        <end position="955"/>
    </location>
</feature>
<dbReference type="SMART" id="SM00421">
    <property type="entry name" value="HTH_LUXR"/>
    <property type="match status" value="1"/>
</dbReference>
<feature type="region of interest" description="Disordered" evidence="3">
    <location>
        <begin position="97"/>
        <end position="131"/>
    </location>
</feature>
<proteinExistence type="predicted"/>
<dbReference type="GO" id="GO:0004016">
    <property type="term" value="F:adenylate cyclase activity"/>
    <property type="evidence" value="ECO:0007669"/>
    <property type="project" value="TreeGrafter"/>
</dbReference>
<evidence type="ECO:0000256" key="3">
    <source>
        <dbReference type="SAM" id="MobiDB-lite"/>
    </source>
</evidence>
<accession>A0A9W6NQH0</accession>
<dbReference type="InterPro" id="IPR027417">
    <property type="entry name" value="P-loop_NTPase"/>
</dbReference>
<evidence type="ECO:0000259" key="4">
    <source>
        <dbReference type="PROSITE" id="PS50043"/>
    </source>
</evidence>
<feature type="region of interest" description="Disordered" evidence="3">
    <location>
        <begin position="571"/>
        <end position="607"/>
    </location>
</feature>
<dbReference type="Pfam" id="PF13191">
    <property type="entry name" value="AAA_16"/>
    <property type="match status" value="1"/>
</dbReference>
<dbReference type="SUPFAM" id="SSF52540">
    <property type="entry name" value="P-loop containing nucleoside triphosphate hydrolases"/>
    <property type="match status" value="1"/>
</dbReference>
<dbReference type="Pfam" id="PF00196">
    <property type="entry name" value="GerE"/>
    <property type="match status" value="1"/>
</dbReference>
<evidence type="ECO:0000256" key="2">
    <source>
        <dbReference type="ARBA" id="ARBA00022840"/>
    </source>
</evidence>
<dbReference type="PANTHER" id="PTHR16305">
    <property type="entry name" value="TESTICULAR SOLUBLE ADENYLYL CYCLASE"/>
    <property type="match status" value="1"/>
</dbReference>
<name>A0A9W6NQH0_9ACTN</name>
<dbReference type="Proteomes" id="UP001143480">
    <property type="component" value="Unassembled WGS sequence"/>
</dbReference>
<reference evidence="5" key="1">
    <citation type="journal article" date="2014" name="Int. J. Syst. Evol. Microbiol.">
        <title>Complete genome sequence of Corynebacterium casei LMG S-19264T (=DSM 44701T), isolated from a smear-ripened cheese.</title>
        <authorList>
            <consortium name="US DOE Joint Genome Institute (JGI-PGF)"/>
            <person name="Walter F."/>
            <person name="Albersmeier A."/>
            <person name="Kalinowski J."/>
            <person name="Ruckert C."/>
        </authorList>
    </citation>
    <scope>NUCLEOTIDE SEQUENCE</scope>
    <source>
        <strain evidence="5">VKM Ac-1321</strain>
    </source>
</reference>
<dbReference type="PRINTS" id="PR00038">
    <property type="entry name" value="HTHLUXR"/>
</dbReference>
<dbReference type="PROSITE" id="PS00622">
    <property type="entry name" value="HTH_LUXR_1"/>
    <property type="match status" value="1"/>
</dbReference>
<dbReference type="GO" id="GO:0005737">
    <property type="term" value="C:cytoplasm"/>
    <property type="evidence" value="ECO:0007669"/>
    <property type="project" value="TreeGrafter"/>
</dbReference>
<reference evidence="5" key="2">
    <citation type="submission" date="2023-01" db="EMBL/GenBank/DDBJ databases">
        <authorList>
            <person name="Sun Q."/>
            <person name="Evtushenko L."/>
        </authorList>
    </citation>
    <scope>NUCLEOTIDE SEQUENCE</scope>
    <source>
        <strain evidence="5">VKM Ac-1321</strain>
    </source>
</reference>
<dbReference type="AlphaFoldDB" id="A0A9W6NQH0"/>
<keyword evidence="6" id="KW-1185">Reference proteome</keyword>
<protein>
    <submittedName>
        <fullName evidence="5">Helix-turn-helix transcriptional regulator</fullName>
    </submittedName>
</protein>
<dbReference type="RefSeq" id="WP_271189852.1">
    <property type="nucleotide sequence ID" value="NZ_BSFP01000059.1"/>
</dbReference>
<comment type="caution">
    <text evidence="5">The sequence shown here is derived from an EMBL/GenBank/DDBJ whole genome shotgun (WGS) entry which is preliminary data.</text>
</comment>
<evidence type="ECO:0000313" key="5">
    <source>
        <dbReference type="EMBL" id="GLL05534.1"/>
    </source>
</evidence>
<dbReference type="GO" id="GO:0003677">
    <property type="term" value="F:DNA binding"/>
    <property type="evidence" value="ECO:0007669"/>
    <property type="project" value="InterPro"/>
</dbReference>
<evidence type="ECO:0000256" key="1">
    <source>
        <dbReference type="ARBA" id="ARBA00022741"/>
    </source>
</evidence>
<dbReference type="SUPFAM" id="SSF46894">
    <property type="entry name" value="C-terminal effector domain of the bipartite response regulators"/>
    <property type="match status" value="1"/>
</dbReference>
<keyword evidence="2" id="KW-0067">ATP-binding</keyword>
<sequence>MVVASTVQKHHLRGRDDDLAAATALLDRAADAEGGALILTGPPGIGRTALLRAVAAHARAAATTVLTVTGYQAELPFPFAALHRLLSAYPASDIRPAADPLTAHERTAGPAARRRSTRSDQPVRHDHPIRYGHRLRSDRLAAGLAVLATLRDLAATGPVAVLVDDAHALDRPSLDALAVAARRAGGERIALLFTLRDTPAGTAAADTLAGLPHRRLAPLDPRESRYLLADAVPELAGDVAGVLAARAGGNPRALTELASALTGEQRRGETPPPTTPLRTGDLSREYRAALRALPPATRRALILAATSATTTAAFPAAPGPASAPAADTPDGGGTPGTGTAGDACPTALLLAAGVHPDELAPAEHAELIHTDDTRVHFVAPLFAAVVYAEATLAERHAAHRRLATLTPALPAALHRAAVATGPDDTLAEALAAAGTPPGAAAGPAAAPGHAATALQRAAQLTTSPIRAAEWTLHAARLAWRAGEPYRARLLLRTVFATAVPASLHAERDLLLGEIELRTGAHADARQTLLTAATRLPPARALRALVLAGEALAAAGRHHQYTEIADRVAALHHQPPDQPPPPSRPTGPEPPAPHERPATGVGRAAGSPGHGPVEALLFEYVAGMAAGYAGEPARAGAPLARVIALAAACDEPAALVRAAWAGIVTGRDEDAHRPAGRAARLARGAADRATEPVAAERAATAALALGDLDLAATTAAEGRRLAVATGQDAVADTCCGLLAVIAGMLGDADGCRRWVRRCRARAGADIDSQARAMCVWAAALIDVAEGRHADAAGRLWAVMRTEVGRGHLGVQVPAIPTLVEASVRCGEPGAARPVLAAYDLWAASTANPTWLALSARCHGLLAASDDEADSHFREALRLHLAGDSAFPGARTELLYGEELRRHRRPAAAREHLRSALATFEQYGAAPWARRAAAELRAAGDHVDPPGPAGAEPGPELTAQQARIAHLVAGGATNREIAAALFVSPRTVEHHLRNIFVRLGVRSRTELARALT</sequence>
<feature type="region of interest" description="Disordered" evidence="3">
    <location>
        <begin position="260"/>
        <end position="282"/>
    </location>
</feature>
<dbReference type="Gene3D" id="1.10.10.10">
    <property type="entry name" value="Winged helix-like DNA-binding domain superfamily/Winged helix DNA-binding domain"/>
    <property type="match status" value="1"/>
</dbReference>
<feature type="compositionally biased region" description="Low complexity" evidence="3">
    <location>
        <begin position="314"/>
        <end position="329"/>
    </location>
</feature>
<feature type="compositionally biased region" description="Gly residues" evidence="3">
    <location>
        <begin position="330"/>
        <end position="339"/>
    </location>
</feature>
<dbReference type="PROSITE" id="PS50043">
    <property type="entry name" value="HTH_LUXR_2"/>
    <property type="match status" value="1"/>
</dbReference>
<organism evidence="5 6">
    <name type="scientific">Dactylosporangium matsuzakiense</name>
    <dbReference type="NCBI Taxonomy" id="53360"/>
    <lineage>
        <taxon>Bacteria</taxon>
        <taxon>Bacillati</taxon>
        <taxon>Actinomycetota</taxon>
        <taxon>Actinomycetes</taxon>
        <taxon>Micromonosporales</taxon>
        <taxon>Micromonosporaceae</taxon>
        <taxon>Dactylosporangium</taxon>
    </lineage>
</organism>
<dbReference type="GO" id="GO:0005524">
    <property type="term" value="F:ATP binding"/>
    <property type="evidence" value="ECO:0007669"/>
    <property type="project" value="UniProtKB-KW"/>
</dbReference>
<dbReference type="InterPro" id="IPR041664">
    <property type="entry name" value="AAA_16"/>
</dbReference>
<dbReference type="InterPro" id="IPR016032">
    <property type="entry name" value="Sig_transdc_resp-reg_C-effctor"/>
</dbReference>
<evidence type="ECO:0000313" key="6">
    <source>
        <dbReference type="Proteomes" id="UP001143480"/>
    </source>
</evidence>
<dbReference type="EMBL" id="BSFP01000059">
    <property type="protein sequence ID" value="GLL05534.1"/>
    <property type="molecule type" value="Genomic_DNA"/>
</dbReference>
<dbReference type="GO" id="GO:0006355">
    <property type="term" value="P:regulation of DNA-templated transcription"/>
    <property type="evidence" value="ECO:0007669"/>
    <property type="project" value="InterPro"/>
</dbReference>
<dbReference type="InterPro" id="IPR036388">
    <property type="entry name" value="WH-like_DNA-bd_sf"/>
</dbReference>
<feature type="region of interest" description="Disordered" evidence="3">
    <location>
        <begin position="314"/>
        <end position="341"/>
    </location>
</feature>
<dbReference type="InterPro" id="IPR000792">
    <property type="entry name" value="Tscrpt_reg_LuxR_C"/>
</dbReference>